<keyword evidence="1" id="KW-0808">Transferase</keyword>
<dbReference type="EMBL" id="GG657904">
    <property type="protein sequence ID" value="EEF78819.1"/>
    <property type="molecule type" value="Genomic_DNA"/>
</dbReference>
<keyword evidence="2" id="KW-1185">Reference proteome</keyword>
<dbReference type="InterPro" id="IPR011009">
    <property type="entry name" value="Kinase-like_dom_sf"/>
</dbReference>
<dbReference type="AlphaFoldDB" id="C0N8S9"/>
<evidence type="ECO:0000313" key="1">
    <source>
        <dbReference type="EMBL" id="EEF78819.1"/>
    </source>
</evidence>
<name>C0N8S9_9GAMM</name>
<gene>
    <name evidence="1" type="ORF">MDMS009_2563</name>
</gene>
<dbReference type="PIRSF" id="PIRSF026326">
    <property type="entry name" value="InaA"/>
    <property type="match status" value="1"/>
</dbReference>
<sequence>MIQYQLPVAGKLSDVFIKRQENHITRNRSHCIKGTPTFQREYNNIQQLRQHQIPTLEPIFFAAYQTKAILITKSLTGYQSLEDLSPEHLSLQERHSLIIEIAKLIQQLHSHHFQHNCLYPKHIFIRQQTDQWEAKLIDLEKLRKRLFKKQAMTRDFSTLSRHLADAWSTADRMRFFKAYLGETKLSEKSKRTWRQLTKKMLQKRR</sequence>
<reference evidence="1 2" key="1">
    <citation type="journal article" date="2011" name="J. Bacteriol.">
        <title>Draft genome sequence of the chemolithoheterotrophic, halophilic methylotroph Methylophaga thiooxydans DMS010.</title>
        <authorList>
            <person name="Boden R."/>
            <person name="Ferriera S."/>
            <person name="Johnson J."/>
            <person name="Kelly D.P."/>
            <person name="Murrell J.C."/>
            <person name="Schafer H."/>
        </authorList>
    </citation>
    <scope>NUCLEOTIDE SEQUENCE [LARGE SCALE GENOMIC DNA]</scope>
    <source>
        <strain evidence="1 2">DMS010</strain>
    </source>
</reference>
<dbReference type="Pfam" id="PF06293">
    <property type="entry name" value="Kdo"/>
    <property type="match status" value="1"/>
</dbReference>
<organism evidence="1 2">
    <name type="scientific">Methylophaga thiooxydans DMS010</name>
    <dbReference type="NCBI Taxonomy" id="637616"/>
    <lineage>
        <taxon>Bacteria</taxon>
        <taxon>Pseudomonadati</taxon>
        <taxon>Pseudomonadota</taxon>
        <taxon>Gammaproteobacteria</taxon>
        <taxon>Thiotrichales</taxon>
        <taxon>Piscirickettsiaceae</taxon>
        <taxon>Methylophaga</taxon>
    </lineage>
</organism>
<dbReference type="Gene3D" id="1.10.510.10">
    <property type="entry name" value="Transferase(Phosphotransferase) domain 1"/>
    <property type="match status" value="1"/>
</dbReference>
<dbReference type="Proteomes" id="UP000004679">
    <property type="component" value="Unassembled WGS sequence"/>
</dbReference>
<dbReference type="HOGENOM" id="CLU_094468_0_0_6"/>
<dbReference type="SUPFAM" id="SSF56112">
    <property type="entry name" value="Protein kinase-like (PK-like)"/>
    <property type="match status" value="1"/>
</dbReference>
<dbReference type="GO" id="GO:0016301">
    <property type="term" value="F:kinase activity"/>
    <property type="evidence" value="ECO:0007669"/>
    <property type="project" value="UniProtKB-KW"/>
</dbReference>
<keyword evidence="1" id="KW-0418">Kinase</keyword>
<proteinExistence type="predicted"/>
<dbReference type="InterPro" id="IPR027023">
    <property type="entry name" value="Put_LipoPS_kinase_InaA"/>
</dbReference>
<protein>
    <submittedName>
        <fullName evidence="1">Lipopolysaccharide kinase (Kdo/WaaP) family</fullName>
    </submittedName>
</protein>
<accession>C0N8S9</accession>
<evidence type="ECO:0000313" key="2">
    <source>
        <dbReference type="Proteomes" id="UP000004679"/>
    </source>
</evidence>